<dbReference type="KEGG" id="lbc:LACBIDRAFT_293209"/>
<evidence type="ECO:0000313" key="1">
    <source>
        <dbReference type="EMBL" id="EDR11631.1"/>
    </source>
</evidence>
<name>B0D1G4_LACBS</name>
<organism evidence="2">
    <name type="scientific">Laccaria bicolor (strain S238N-H82 / ATCC MYA-4686)</name>
    <name type="common">Bicoloured deceiver</name>
    <name type="synonym">Laccaria laccata var. bicolor</name>
    <dbReference type="NCBI Taxonomy" id="486041"/>
    <lineage>
        <taxon>Eukaryota</taxon>
        <taxon>Fungi</taxon>
        <taxon>Dikarya</taxon>
        <taxon>Basidiomycota</taxon>
        <taxon>Agaricomycotina</taxon>
        <taxon>Agaricomycetes</taxon>
        <taxon>Agaricomycetidae</taxon>
        <taxon>Agaricales</taxon>
        <taxon>Agaricineae</taxon>
        <taxon>Hydnangiaceae</taxon>
        <taxon>Laccaria</taxon>
    </lineage>
</organism>
<sequence>MVDSPSEVMIQDEQLESATHLGLLDLPTELILSILREVPNPTLQDCTRVSHLFNRLAVTVLLEKEGIRDPAQLCRLRLYTYPKKNTDINPLSALLASTTLQNFKHLTVQLSRTQHWPSALADGVRTLRQLHRLLMKLSSIDDFSLTLNILGTRPLDDAELKRSSAVLEDLLNTAVEKSCQGLKIANMGLPFSRCYAFSESSGKDNLVPTGGLLKTLRKRLKRQSISGAVKDNNNAMDNDTGRYERVGGRERVLFSCSPAALQNTKVKRLTIGTADMLFPPCSNWTFPMMKHSPITTFTLTLNWNGPLEKKVPEAEFSLTFARLVDSLPEVSGLYLIDGSVPTILSALPWMNQFGLLINLQFFIRSGTKIDERLTESLDSFSLDLPELHWLYGPHEIITFIFSHPVKLPRLRSVGLSFSYKTVGCPLDILSIAEILGNLRRRVQQSHPLVTFFVELEFDSNFFGIHSSLINGIPPELTEWEEELATLSRLTIVVPGPSMMTERFYPRILGCLTLFPGLTRLGLQTAPRLVELYPPLVIKRWILDGIKRRCPKLVDIHAYEEINLLPMPKEGA</sequence>
<dbReference type="OrthoDB" id="3054030at2759"/>
<dbReference type="InParanoid" id="B0D1G4"/>
<keyword evidence="2" id="KW-1185">Reference proteome</keyword>
<gene>
    <name evidence="1" type="ORF">LACBIDRAFT_293209</name>
</gene>
<protein>
    <submittedName>
        <fullName evidence="1">Predicted protein</fullName>
    </submittedName>
</protein>
<evidence type="ECO:0000313" key="2">
    <source>
        <dbReference type="Proteomes" id="UP000001194"/>
    </source>
</evidence>
<dbReference type="GeneID" id="6073246"/>
<dbReference type="InterPro" id="IPR032675">
    <property type="entry name" value="LRR_dom_sf"/>
</dbReference>
<proteinExistence type="predicted"/>
<dbReference type="HOGENOM" id="CLU_027004_0_0_1"/>
<accession>B0D1G4</accession>
<reference evidence="1 2" key="1">
    <citation type="journal article" date="2008" name="Nature">
        <title>The genome of Laccaria bicolor provides insights into mycorrhizal symbiosis.</title>
        <authorList>
            <person name="Martin F."/>
            <person name="Aerts A."/>
            <person name="Ahren D."/>
            <person name="Brun A."/>
            <person name="Danchin E.G.J."/>
            <person name="Duchaussoy F."/>
            <person name="Gibon J."/>
            <person name="Kohler A."/>
            <person name="Lindquist E."/>
            <person name="Pereda V."/>
            <person name="Salamov A."/>
            <person name="Shapiro H.J."/>
            <person name="Wuyts J."/>
            <person name="Blaudez D."/>
            <person name="Buee M."/>
            <person name="Brokstein P."/>
            <person name="Canbaeck B."/>
            <person name="Cohen D."/>
            <person name="Courty P.E."/>
            <person name="Coutinho P.M."/>
            <person name="Delaruelle C."/>
            <person name="Detter J.C."/>
            <person name="Deveau A."/>
            <person name="DiFazio S."/>
            <person name="Duplessis S."/>
            <person name="Fraissinet-Tachet L."/>
            <person name="Lucic E."/>
            <person name="Frey-Klett P."/>
            <person name="Fourrey C."/>
            <person name="Feussner I."/>
            <person name="Gay G."/>
            <person name="Grimwood J."/>
            <person name="Hoegger P.J."/>
            <person name="Jain P."/>
            <person name="Kilaru S."/>
            <person name="Labbe J."/>
            <person name="Lin Y.C."/>
            <person name="Legue V."/>
            <person name="Le Tacon F."/>
            <person name="Marmeisse R."/>
            <person name="Melayah D."/>
            <person name="Montanini B."/>
            <person name="Muratet M."/>
            <person name="Nehls U."/>
            <person name="Niculita-Hirzel H."/>
            <person name="Oudot-Le Secq M.P."/>
            <person name="Peter M."/>
            <person name="Quesneville H."/>
            <person name="Rajashekar B."/>
            <person name="Reich M."/>
            <person name="Rouhier N."/>
            <person name="Schmutz J."/>
            <person name="Yin T."/>
            <person name="Chalot M."/>
            <person name="Henrissat B."/>
            <person name="Kuees U."/>
            <person name="Lucas S."/>
            <person name="Van de Peer Y."/>
            <person name="Podila G.K."/>
            <person name="Polle A."/>
            <person name="Pukkila P.J."/>
            <person name="Richardson P.M."/>
            <person name="Rouze P."/>
            <person name="Sanders I.R."/>
            <person name="Stajich J.E."/>
            <person name="Tunlid A."/>
            <person name="Tuskan G."/>
            <person name="Grigoriev I.V."/>
        </authorList>
    </citation>
    <scope>NUCLEOTIDE SEQUENCE [LARGE SCALE GENOMIC DNA]</scope>
    <source>
        <strain evidence="2">S238N-H82 / ATCC MYA-4686</strain>
    </source>
</reference>
<dbReference type="AlphaFoldDB" id="B0D1G4"/>
<dbReference type="Gene3D" id="3.80.10.10">
    <property type="entry name" value="Ribonuclease Inhibitor"/>
    <property type="match status" value="1"/>
</dbReference>
<dbReference type="EMBL" id="DS547095">
    <property type="protein sequence ID" value="EDR11631.1"/>
    <property type="molecule type" value="Genomic_DNA"/>
</dbReference>
<dbReference type="RefSeq" id="XP_001877528.1">
    <property type="nucleotide sequence ID" value="XM_001877493.1"/>
</dbReference>
<dbReference type="Proteomes" id="UP000001194">
    <property type="component" value="Unassembled WGS sequence"/>
</dbReference>